<evidence type="ECO:0000313" key="1">
    <source>
        <dbReference type="EMBL" id="MBF1383420.1"/>
    </source>
</evidence>
<organism evidence="1 2">
    <name type="scientific">Prevotella aurantiaca</name>
    <dbReference type="NCBI Taxonomy" id="596085"/>
    <lineage>
        <taxon>Bacteria</taxon>
        <taxon>Pseudomonadati</taxon>
        <taxon>Bacteroidota</taxon>
        <taxon>Bacteroidia</taxon>
        <taxon>Bacteroidales</taxon>
        <taxon>Prevotellaceae</taxon>
        <taxon>Prevotella</taxon>
    </lineage>
</organism>
<evidence type="ECO:0000313" key="2">
    <source>
        <dbReference type="Proteomes" id="UP000771736"/>
    </source>
</evidence>
<gene>
    <name evidence="1" type="ORF">HXN26_00965</name>
</gene>
<reference evidence="1" key="1">
    <citation type="submission" date="2020-04" db="EMBL/GenBank/DDBJ databases">
        <title>Deep metagenomics examines the oral microbiome during advanced dental caries in children, revealing novel taxa and co-occurrences with host molecules.</title>
        <authorList>
            <person name="Baker J.L."/>
            <person name="Morton J.T."/>
            <person name="Dinis M."/>
            <person name="Alvarez R."/>
            <person name="Tran N.C."/>
            <person name="Knight R."/>
            <person name="Edlund A."/>
        </authorList>
    </citation>
    <scope>NUCLEOTIDE SEQUENCE</scope>
    <source>
        <strain evidence="1">JCVI_44_bin.5</strain>
    </source>
</reference>
<dbReference type="Proteomes" id="UP000771736">
    <property type="component" value="Unassembled WGS sequence"/>
</dbReference>
<comment type="caution">
    <text evidence="1">The sequence shown here is derived from an EMBL/GenBank/DDBJ whole genome shotgun (WGS) entry which is preliminary data.</text>
</comment>
<protein>
    <submittedName>
        <fullName evidence="1">Uncharacterized protein</fullName>
    </submittedName>
</protein>
<dbReference type="EMBL" id="JABZSJ010000002">
    <property type="protein sequence ID" value="MBF1383420.1"/>
    <property type="molecule type" value="Genomic_DNA"/>
</dbReference>
<dbReference type="AlphaFoldDB" id="A0A930HKW8"/>
<accession>A0A930HKW8</accession>
<sequence>MSRLFDNVTKRLYPDVRERVIEVFSSRRSFYYALRGDVPISPEEQVKIAAVFDEYGYSAPQFDSFEMLHNWD</sequence>
<dbReference type="InterPro" id="IPR045724">
    <property type="entry name" value="DUF6078"/>
</dbReference>
<proteinExistence type="predicted"/>
<name>A0A930HKW8_9BACT</name>
<dbReference type="Pfam" id="PF19555">
    <property type="entry name" value="DUF6078"/>
    <property type="match status" value="1"/>
</dbReference>